<evidence type="ECO:0000313" key="3">
    <source>
        <dbReference type="Proteomes" id="UP000005237"/>
    </source>
</evidence>
<evidence type="ECO:0000313" key="2">
    <source>
        <dbReference type="EnsemblMetazoa" id="CJA42508.1"/>
    </source>
</evidence>
<proteinExistence type="predicted"/>
<keyword evidence="3" id="KW-1185">Reference proteome</keyword>
<name>A0A8R1EX50_CAEJA</name>
<reference evidence="3" key="1">
    <citation type="submission" date="2010-08" db="EMBL/GenBank/DDBJ databases">
        <authorList>
            <consortium name="Caenorhabditis japonica Sequencing Consortium"/>
            <person name="Wilson R.K."/>
        </authorList>
    </citation>
    <scope>NUCLEOTIDE SEQUENCE [LARGE SCALE GENOMIC DNA]</scope>
    <source>
        <strain evidence="3">DF5081</strain>
    </source>
</reference>
<dbReference type="EnsemblMetazoa" id="CJA42508.1">
    <property type="protein sequence ID" value="CJA42508.1"/>
    <property type="gene ID" value="WBGene00218356"/>
</dbReference>
<organism evidence="2 3">
    <name type="scientific">Caenorhabditis japonica</name>
    <dbReference type="NCBI Taxonomy" id="281687"/>
    <lineage>
        <taxon>Eukaryota</taxon>
        <taxon>Metazoa</taxon>
        <taxon>Ecdysozoa</taxon>
        <taxon>Nematoda</taxon>
        <taxon>Chromadorea</taxon>
        <taxon>Rhabditida</taxon>
        <taxon>Rhabditina</taxon>
        <taxon>Rhabditomorpha</taxon>
        <taxon>Rhabditoidea</taxon>
        <taxon>Rhabditidae</taxon>
        <taxon>Peloderinae</taxon>
        <taxon>Caenorhabditis</taxon>
    </lineage>
</organism>
<dbReference type="Proteomes" id="UP000005237">
    <property type="component" value="Unassembled WGS sequence"/>
</dbReference>
<dbReference type="AlphaFoldDB" id="A0A8R1EX50"/>
<evidence type="ECO:0000256" key="1">
    <source>
        <dbReference type="SAM" id="MobiDB-lite"/>
    </source>
</evidence>
<sequence length="389" mass="42476">MPRDAEALLHLRRRHNFGPPGLVALPFIFAGDGDGPAPAVGDRLGGLAQFMRNAAVARPEQEPAGPAPAPAPVAALALPPIAEAPPPPPPPPLLGVNHHPLNFWAVQPGELNLANPAPRNRRADGRPDLRALAIELREAMAANPIMAEFPVIQNVINGLNEHQGPFDGLFAPPMPILPPPAPRRRGWRNDDVAAAPPAAPAAPPPFERDIENGLEELRVHMQRLEDILRIPAPLPPQPMLAPIPPRPDPERMPNVELIADVDRHDLMRVEIAALVPHLFAMVNAEDRAELGAELPMILERNAPGNPNLNELAPARVEQYLAELRDFEERLIAQARERGVEQQEEGPVQEEALVQEDAPEEQNQDNDNANTERRREGGPLQDEPAAKRRP</sequence>
<accession>A0A8R1EX50</accession>
<feature type="compositionally biased region" description="Acidic residues" evidence="1">
    <location>
        <begin position="341"/>
        <end position="363"/>
    </location>
</feature>
<reference evidence="2" key="2">
    <citation type="submission" date="2022-06" db="UniProtKB">
        <authorList>
            <consortium name="EnsemblMetazoa"/>
        </authorList>
    </citation>
    <scope>IDENTIFICATION</scope>
    <source>
        <strain evidence="2">DF5081</strain>
    </source>
</reference>
<feature type="region of interest" description="Disordered" evidence="1">
    <location>
        <begin position="337"/>
        <end position="389"/>
    </location>
</feature>
<protein>
    <submittedName>
        <fullName evidence="2">Uncharacterized protein</fullName>
    </submittedName>
</protein>